<dbReference type="AlphaFoldDB" id="A0A0E3W279"/>
<evidence type="ECO:0000313" key="2">
    <source>
        <dbReference type="EnsemblMetazoa" id="AGAP029941.P3"/>
    </source>
</evidence>
<dbReference type="EMBL" id="AAAB01008968">
    <property type="status" value="NOT_ANNOTATED_CDS"/>
    <property type="molecule type" value="Genomic_DNA"/>
</dbReference>
<evidence type="ECO:0000313" key="1">
    <source>
        <dbReference type="EMBL" id="CFW94345.1"/>
    </source>
</evidence>
<dbReference type="VEuPathDB" id="VectorBase:AGAMI1_006376"/>
<reference evidence="2 3" key="2">
    <citation type="journal article" date="2004" name="Trends Parasitol.">
        <title>The Anopheles gambiae genome: an update.</title>
        <authorList>
            <person name="Mongin E."/>
            <person name="Louis C."/>
            <person name="Holt R.A."/>
            <person name="Birney E."/>
            <person name="Collins F.H."/>
        </authorList>
    </citation>
    <scope>NUCLEOTIDE SEQUENCE [LARGE SCALE GENOMIC DNA]</scope>
    <source>
        <strain evidence="2 3">PEST</strain>
    </source>
</reference>
<protein>
    <submittedName>
        <fullName evidence="1 2">Uncharacterized protein</fullName>
    </submittedName>
</protein>
<reference evidence="2 3" key="1">
    <citation type="journal article" date="2002" name="Science">
        <title>The genome sequence of the malaria mosquito Anopheles gambiae.</title>
        <authorList>
            <person name="Holt R.A."/>
            <person name="Subramanian G.M."/>
            <person name="Halpern A."/>
            <person name="Sutton G.G."/>
            <person name="Charlab R."/>
            <person name="Nusskern D.R."/>
            <person name="Wincker P."/>
            <person name="Clark A.G."/>
            <person name="Ribeiro J.M."/>
            <person name="Wides R."/>
            <person name="Salzberg S.L."/>
            <person name="Loftus B."/>
            <person name="Yandell M."/>
            <person name="Majoros W.H."/>
            <person name="Rusch D.B."/>
            <person name="Lai Z."/>
            <person name="Kraft C.L."/>
            <person name="Abril J.F."/>
            <person name="Anthouard V."/>
            <person name="Arensburger P."/>
            <person name="Atkinson P.W."/>
            <person name="Baden H."/>
            <person name="de Berardinis V."/>
            <person name="Baldwin D."/>
            <person name="Benes V."/>
            <person name="Biedler J."/>
            <person name="Blass C."/>
            <person name="Bolanos R."/>
            <person name="Boscus D."/>
            <person name="Barnstead M."/>
            <person name="Cai S."/>
            <person name="Center A."/>
            <person name="Chaturverdi K."/>
            <person name="Christophides G.K."/>
            <person name="Chrystal M.A."/>
            <person name="Clamp M."/>
            <person name="Cravchik A."/>
            <person name="Curwen V."/>
            <person name="Dana A."/>
            <person name="Delcher A."/>
            <person name="Dew I."/>
            <person name="Evans C.A."/>
            <person name="Flanigan M."/>
            <person name="Grundschober-Freimoser A."/>
            <person name="Friedli L."/>
            <person name="Gu Z."/>
            <person name="Guan P."/>
            <person name="Guigo R."/>
            <person name="Hillenmeyer M.E."/>
            <person name="Hladun S.L."/>
            <person name="Hogan J.R."/>
            <person name="Hong Y.S."/>
            <person name="Hoover J."/>
            <person name="Jaillon O."/>
            <person name="Ke Z."/>
            <person name="Kodira C."/>
            <person name="Kokoza E."/>
            <person name="Koutsos A."/>
            <person name="Letunic I."/>
            <person name="Levitsky A."/>
            <person name="Liang Y."/>
            <person name="Lin J.J."/>
            <person name="Lobo N.F."/>
            <person name="Lopez J.R."/>
            <person name="Malek J.A."/>
            <person name="McIntosh T.C."/>
            <person name="Meister S."/>
            <person name="Miller J."/>
            <person name="Mobarry C."/>
            <person name="Mongin E."/>
            <person name="Murphy S.D."/>
            <person name="O'Brochta D.A."/>
            <person name="Pfannkoch C."/>
            <person name="Qi R."/>
            <person name="Regier M.A."/>
            <person name="Remington K."/>
            <person name="Shao H."/>
            <person name="Sharakhova M.V."/>
            <person name="Sitter C.D."/>
            <person name="Shetty J."/>
            <person name="Smith T.J."/>
            <person name="Strong R."/>
            <person name="Sun J."/>
            <person name="Thomasova D."/>
            <person name="Ton L.Q."/>
            <person name="Topalis P."/>
            <person name="Tu Z."/>
            <person name="Unger M.F."/>
            <person name="Walenz B."/>
            <person name="Wang A."/>
            <person name="Wang J."/>
            <person name="Wang M."/>
            <person name="Wang X."/>
            <person name="Woodford K.J."/>
            <person name="Wortman J.R."/>
            <person name="Wu M."/>
            <person name="Yao A."/>
            <person name="Zdobnov E.M."/>
            <person name="Zhang H."/>
            <person name="Zhao Q."/>
            <person name="Zhao S."/>
            <person name="Zhu S.C."/>
            <person name="Zhimulev I."/>
            <person name="Coluzzi M."/>
            <person name="della Torre A."/>
            <person name="Roth C.W."/>
            <person name="Louis C."/>
            <person name="Kalush F."/>
            <person name="Mural R.J."/>
            <person name="Myers E.W."/>
            <person name="Adams M.D."/>
            <person name="Smith H.O."/>
            <person name="Broder S."/>
            <person name="Gardner M.J."/>
            <person name="Fraser C.M."/>
            <person name="Birney E."/>
            <person name="Bork P."/>
            <person name="Brey P.T."/>
            <person name="Venter J.C."/>
            <person name="Weissenbach J."/>
            <person name="Kafatos F.C."/>
            <person name="Collins F.H."/>
            <person name="Hoffman S.L."/>
        </authorList>
    </citation>
    <scope>NUCLEOTIDE SEQUENCE [LARGE SCALE GENOMIC DNA]</scope>
    <source>
        <strain evidence="2 3">PEST</strain>
    </source>
</reference>
<dbReference type="EMBL" id="HACL01000051">
    <property type="protein sequence ID" value="CFW94345.1"/>
    <property type="molecule type" value="Transcribed_RNA"/>
</dbReference>
<dbReference type="EMBL" id="HACL01000050">
    <property type="protein sequence ID" value="CFW94344.1"/>
    <property type="molecule type" value="Transcribed_RNA"/>
</dbReference>
<accession>A0A0E3W279</accession>
<dbReference type="Proteomes" id="UP000007062">
    <property type="component" value="Chromosome 2L"/>
</dbReference>
<reference evidence="2" key="4">
    <citation type="submission" date="2025-05" db="UniProtKB">
        <authorList>
            <consortium name="EnsemblMetazoa"/>
        </authorList>
    </citation>
    <scope>IDENTIFICATION</scope>
    <source>
        <strain evidence="2">PEST</strain>
    </source>
</reference>
<dbReference type="KEGG" id="aga:133391376"/>
<organism evidence="1">
    <name type="scientific">Anopheles gambiae</name>
    <name type="common">African malaria mosquito</name>
    <dbReference type="NCBI Taxonomy" id="7165"/>
    <lineage>
        <taxon>Eukaryota</taxon>
        <taxon>Metazoa</taxon>
        <taxon>Ecdysozoa</taxon>
        <taxon>Arthropoda</taxon>
        <taxon>Hexapoda</taxon>
        <taxon>Insecta</taxon>
        <taxon>Pterygota</taxon>
        <taxon>Neoptera</taxon>
        <taxon>Endopterygota</taxon>
        <taxon>Diptera</taxon>
        <taxon>Nematocera</taxon>
        <taxon>Culicoidea</taxon>
        <taxon>Culicidae</taxon>
        <taxon>Anophelinae</taxon>
        <taxon>Anopheles</taxon>
    </lineage>
</organism>
<dbReference type="RefSeq" id="XP_061501282.1">
    <property type="nucleotide sequence ID" value="XM_061645298.1"/>
</dbReference>
<dbReference type="GeneID" id="133391376"/>
<keyword evidence="3" id="KW-1185">Reference proteome</keyword>
<proteinExistence type="predicted"/>
<name>A0A0E3W279_ANOGA</name>
<reference evidence="1" key="3">
    <citation type="submission" date="2015-03" db="EMBL/GenBank/DDBJ databases">
        <title>Long non-coding RNA discovery across the genus Anopheles reveals conserved secondary structures within and beyond the Gambiae complex.</title>
        <authorList>
            <person name="Jenkins A."/>
            <person name="Waterhouse R."/>
            <person name="Muskavitch M."/>
        </authorList>
    </citation>
    <scope>NUCLEOTIDE SEQUENCE</scope>
    <source>
        <tissue evidence="1">Whole body</tissue>
    </source>
</reference>
<dbReference type="EnsemblMetazoa" id="AGAP029941.R3">
    <property type="protein sequence ID" value="AGAP029941.P3"/>
    <property type="gene ID" value="AGAP029941"/>
</dbReference>
<sequence length="245" mass="28321">MLKWVVTRGQQTMCNEWKTHKDNLWIWRNESLLIHQQLDVENNNHISSIGTKQGYHETNIPNNNIGLQRPENATSTLKSTTSSNALSNTIPTDTASSFRFILVENHSSPMKLLKHSNDDCVSCCTSPRRNHNYRQTAGQRQRHRLSSFNIREPSELASPSYRQADDPANDLSVNLLLTPSFHYLTNVNVPTTQWREVVGVYATVTEHYNEREIKTPEVDGTTVLNQESRHLVRRRALRRKRTTRF</sequence>
<dbReference type="VEuPathDB" id="VectorBase:AGAP029941"/>
<evidence type="ECO:0000313" key="3">
    <source>
        <dbReference type="Proteomes" id="UP000007062"/>
    </source>
</evidence>